<dbReference type="Gene3D" id="2.40.170.20">
    <property type="entry name" value="TonB-dependent receptor, beta-barrel domain"/>
    <property type="match status" value="1"/>
</dbReference>
<keyword evidence="4 8" id="KW-0812">Transmembrane</keyword>
<organism evidence="13 14">
    <name type="scientific">Mangrovimicrobium sediminis</name>
    <dbReference type="NCBI Taxonomy" id="2562682"/>
    <lineage>
        <taxon>Bacteria</taxon>
        <taxon>Pseudomonadati</taxon>
        <taxon>Pseudomonadota</taxon>
        <taxon>Gammaproteobacteria</taxon>
        <taxon>Cellvibrionales</taxon>
        <taxon>Halieaceae</taxon>
        <taxon>Mangrovimicrobium</taxon>
    </lineage>
</organism>
<protein>
    <submittedName>
        <fullName evidence="13">TonB-dependent receptor</fullName>
    </submittedName>
</protein>
<dbReference type="RefSeq" id="WP_135445774.1">
    <property type="nucleotide sequence ID" value="NZ_SRLE01000012.1"/>
</dbReference>
<evidence type="ECO:0000313" key="13">
    <source>
        <dbReference type="EMBL" id="TGD71730.1"/>
    </source>
</evidence>
<evidence type="ECO:0000256" key="5">
    <source>
        <dbReference type="ARBA" id="ARBA00023077"/>
    </source>
</evidence>
<keyword evidence="13" id="KW-0675">Receptor</keyword>
<evidence type="ECO:0000256" key="1">
    <source>
        <dbReference type="ARBA" id="ARBA00004571"/>
    </source>
</evidence>
<dbReference type="InterPro" id="IPR039426">
    <property type="entry name" value="TonB-dep_rcpt-like"/>
</dbReference>
<comment type="caution">
    <text evidence="13">The sequence shown here is derived from an EMBL/GenBank/DDBJ whole genome shotgun (WGS) entry which is preliminary data.</text>
</comment>
<dbReference type="InterPro" id="IPR037066">
    <property type="entry name" value="Plug_dom_sf"/>
</dbReference>
<dbReference type="AlphaFoldDB" id="A0A4Z0LWW8"/>
<keyword evidence="5 9" id="KW-0798">TonB box</keyword>
<keyword evidence="10" id="KW-0732">Signal</keyword>
<dbReference type="InterPro" id="IPR036942">
    <property type="entry name" value="Beta-barrel_TonB_sf"/>
</dbReference>
<gene>
    <name evidence="13" type="ORF">E4634_16565</name>
</gene>
<feature type="chain" id="PRO_5021213353" evidence="10">
    <location>
        <begin position="35"/>
        <end position="892"/>
    </location>
</feature>
<evidence type="ECO:0000256" key="9">
    <source>
        <dbReference type="RuleBase" id="RU003357"/>
    </source>
</evidence>
<dbReference type="OrthoDB" id="9805434at2"/>
<evidence type="ECO:0000256" key="4">
    <source>
        <dbReference type="ARBA" id="ARBA00022692"/>
    </source>
</evidence>
<dbReference type="Gene3D" id="2.170.130.10">
    <property type="entry name" value="TonB-dependent receptor, plug domain"/>
    <property type="match status" value="1"/>
</dbReference>
<keyword evidence="14" id="KW-1185">Reference proteome</keyword>
<comment type="similarity">
    <text evidence="8 9">Belongs to the TonB-dependent receptor family.</text>
</comment>
<accession>A0A4Z0LWW8</accession>
<proteinExistence type="inferred from homology"/>
<evidence type="ECO:0000256" key="3">
    <source>
        <dbReference type="ARBA" id="ARBA00022452"/>
    </source>
</evidence>
<evidence type="ECO:0000259" key="11">
    <source>
        <dbReference type="Pfam" id="PF00593"/>
    </source>
</evidence>
<keyword evidence="2 8" id="KW-0813">Transport</keyword>
<evidence type="ECO:0000256" key="6">
    <source>
        <dbReference type="ARBA" id="ARBA00023136"/>
    </source>
</evidence>
<evidence type="ECO:0000259" key="12">
    <source>
        <dbReference type="Pfam" id="PF07715"/>
    </source>
</evidence>
<evidence type="ECO:0000256" key="7">
    <source>
        <dbReference type="ARBA" id="ARBA00023237"/>
    </source>
</evidence>
<feature type="signal peptide" evidence="10">
    <location>
        <begin position="1"/>
        <end position="34"/>
    </location>
</feature>
<name>A0A4Z0LWW8_9GAMM</name>
<dbReference type="Proteomes" id="UP000298050">
    <property type="component" value="Unassembled WGS sequence"/>
</dbReference>
<evidence type="ECO:0000256" key="2">
    <source>
        <dbReference type="ARBA" id="ARBA00022448"/>
    </source>
</evidence>
<dbReference type="GO" id="GO:0009279">
    <property type="term" value="C:cell outer membrane"/>
    <property type="evidence" value="ECO:0007669"/>
    <property type="project" value="UniProtKB-SubCell"/>
</dbReference>
<dbReference type="InterPro" id="IPR000531">
    <property type="entry name" value="Beta-barrel_TonB"/>
</dbReference>
<dbReference type="PROSITE" id="PS52016">
    <property type="entry name" value="TONB_DEPENDENT_REC_3"/>
    <property type="match status" value="1"/>
</dbReference>
<dbReference type="EMBL" id="SRLE01000012">
    <property type="protein sequence ID" value="TGD71730.1"/>
    <property type="molecule type" value="Genomic_DNA"/>
</dbReference>
<keyword evidence="3 8" id="KW-1134">Transmembrane beta strand</keyword>
<evidence type="ECO:0000256" key="10">
    <source>
        <dbReference type="SAM" id="SignalP"/>
    </source>
</evidence>
<evidence type="ECO:0000313" key="14">
    <source>
        <dbReference type="Proteomes" id="UP000298050"/>
    </source>
</evidence>
<dbReference type="Pfam" id="PF00593">
    <property type="entry name" value="TonB_dep_Rec_b-barrel"/>
    <property type="match status" value="1"/>
</dbReference>
<reference evidence="13 14" key="1">
    <citation type="submission" date="2019-04" db="EMBL/GenBank/DDBJ databases">
        <title>Taxonomy of novel Haliea sp. from mangrove soil of West Coast of India.</title>
        <authorList>
            <person name="Verma A."/>
            <person name="Kumar P."/>
            <person name="Krishnamurthi S."/>
        </authorList>
    </citation>
    <scope>NUCLEOTIDE SEQUENCE [LARGE SCALE GENOMIC DNA]</scope>
    <source>
        <strain evidence="13 14">SAOS-164</strain>
    </source>
</reference>
<keyword evidence="6 8" id="KW-0472">Membrane</keyword>
<evidence type="ECO:0000256" key="8">
    <source>
        <dbReference type="PROSITE-ProRule" id="PRU01360"/>
    </source>
</evidence>
<feature type="domain" description="TonB-dependent receptor plug" evidence="12">
    <location>
        <begin position="72"/>
        <end position="185"/>
    </location>
</feature>
<keyword evidence="7 8" id="KW-0998">Cell outer membrane</keyword>
<dbReference type="PANTHER" id="PTHR47234:SF2">
    <property type="entry name" value="TONB-DEPENDENT RECEPTOR"/>
    <property type="match status" value="1"/>
</dbReference>
<dbReference type="PANTHER" id="PTHR47234">
    <property type="match status" value="1"/>
</dbReference>
<feature type="domain" description="TonB-dependent receptor-like beta-barrel" evidence="11">
    <location>
        <begin position="347"/>
        <end position="857"/>
    </location>
</feature>
<dbReference type="InterPro" id="IPR012910">
    <property type="entry name" value="Plug_dom"/>
</dbReference>
<sequence length="892" mass="96517">MTNRKTLYKSVHRYIQGLALGAASVAMTSGAALAQAPAGATDDGSTLELEEILVTGTLIRGVEAAGSKIIGLDAQAILETGAVTTNELLATIPQVSNFFNRRPEQDPRGAGGLQVNRPNLRNLPGINAATGATTLLLMDGHRITPVGTDQASPDPDVIPTAVMQRVEVVTDGGSSLYGADAVGGVINFTTLDEFDGVKVDLGYDMGDDYDGWQASVVAGTSWTDGSGYVALATTDRDSVLTEDRDWAAQGTWNEDGSVLTPDGTECLQPVGAVTTWFWFGAGWTDNPLAPGAGVTPVGEPCDVKGKAALLPEQQRDNFYAGITQSLSDSLTLKVKAYYMDRSTNYSRYPTGDTVAEPTPTELGLTGDNIGDLVSTSQVGFSFGTHPDYRSRDLEIGIETWGITPELTIDLPNSWQINTLLHYGQSDNRVSDPQTDRTKLVDYVANGDLDPLNVAAADTAVVQDILNWQVLDEVEQELLDIRAIADGDVFELPAGMLKAAVGVEYARDEASKRSGETTFGGAGALNEVSGNRDVTSAFAELSVPILDSLDLSLSIRYDDYSDFGDTTNPGMGITYEPFEWITLFGKWGESFNAPTVLDSIVTGNGRYIFNAAAGVPDPLGERTNPSRDDVLVLEGASGTLEPQTAETWGVGFELRPLEGLSVETYYYEIEFRQLLGAVNPQRSEAVLLNPDKFIFEPTQAEWDAILASIENGNQYADIDATEVGVVVDRRIANTEEALLKGIDFAVRYTHDTSFGVMSYGLSGNYQTDFVLTQSGTEVDQLNYNPDLFVSADIGWARDALQARLNFRYTDEYDADPTLAVNQSKVDDFLVTNLFVGYQFQADSGFMDGLSLSLNVDNLFDEDPSAYRQQSNLSYSEWSWTLGRVFKFGISKHF</sequence>
<dbReference type="Pfam" id="PF07715">
    <property type="entry name" value="Plug"/>
    <property type="match status" value="1"/>
</dbReference>
<dbReference type="SUPFAM" id="SSF56935">
    <property type="entry name" value="Porins"/>
    <property type="match status" value="1"/>
</dbReference>
<comment type="subcellular location">
    <subcellularLocation>
        <location evidence="1 8">Cell outer membrane</location>
        <topology evidence="1 8">Multi-pass membrane protein</topology>
    </subcellularLocation>
</comment>